<dbReference type="ExpressionAtlas" id="C6T8A1">
    <property type="expression patterns" value="baseline and differential"/>
</dbReference>
<sequence length="103" mass="11699">MDTNCSCRVSSSTNDIIIDMNSESFLGNPEKQDGFDAISQLGLAPILTRPVKFDDKVIEAAEVRSSTDLDEMQDDQSFSIEINKEESIRTQRRRKSNHRKPFC</sequence>
<feature type="compositionally biased region" description="Basic residues" evidence="1">
    <location>
        <begin position="90"/>
        <end position="103"/>
    </location>
</feature>
<evidence type="ECO:0000313" key="2">
    <source>
        <dbReference type="EMBL" id="ACU18053.1"/>
    </source>
</evidence>
<accession>C6T8A1</accession>
<feature type="region of interest" description="Disordered" evidence="1">
    <location>
        <begin position="66"/>
        <end position="103"/>
    </location>
</feature>
<evidence type="ECO:0000256" key="1">
    <source>
        <dbReference type="SAM" id="MobiDB-lite"/>
    </source>
</evidence>
<name>C6T8A1_SOYBN</name>
<proteinExistence type="evidence at transcript level"/>
<dbReference type="AlphaFoldDB" id="C6T8A1"/>
<dbReference type="EMBL" id="BT093696">
    <property type="protein sequence ID" value="ACU18053.1"/>
    <property type="molecule type" value="mRNA"/>
</dbReference>
<protein>
    <submittedName>
        <fullName evidence="2">Uncharacterized protein</fullName>
    </submittedName>
</protein>
<reference evidence="2" key="1">
    <citation type="submission" date="2009-08" db="EMBL/GenBank/DDBJ databases">
        <authorList>
            <person name="Cheung F."/>
            <person name="Xiao Y."/>
            <person name="Chan A."/>
            <person name="Moskal W."/>
            <person name="Town C.D."/>
        </authorList>
    </citation>
    <scope>NUCLEOTIDE SEQUENCE</scope>
</reference>
<organism evidence="2">
    <name type="scientific">Glycine max</name>
    <name type="common">Soybean</name>
    <name type="synonym">Glycine hispida</name>
    <dbReference type="NCBI Taxonomy" id="3847"/>
    <lineage>
        <taxon>Eukaryota</taxon>
        <taxon>Viridiplantae</taxon>
        <taxon>Streptophyta</taxon>
        <taxon>Embryophyta</taxon>
        <taxon>Tracheophyta</taxon>
        <taxon>Spermatophyta</taxon>
        <taxon>Magnoliopsida</taxon>
        <taxon>eudicotyledons</taxon>
        <taxon>Gunneridae</taxon>
        <taxon>Pentapetalae</taxon>
        <taxon>rosids</taxon>
        <taxon>fabids</taxon>
        <taxon>Fabales</taxon>
        <taxon>Fabaceae</taxon>
        <taxon>Papilionoideae</taxon>
        <taxon>50 kb inversion clade</taxon>
        <taxon>NPAAA clade</taxon>
        <taxon>indigoferoid/millettioid clade</taxon>
        <taxon>Phaseoleae</taxon>
        <taxon>Glycine</taxon>
        <taxon>Glycine subgen. Soja</taxon>
    </lineage>
</organism>